<dbReference type="EMBL" id="ML996568">
    <property type="protein sequence ID" value="KAF2760284.1"/>
    <property type="molecule type" value="Genomic_DNA"/>
</dbReference>
<evidence type="ECO:0000313" key="9">
    <source>
        <dbReference type="Proteomes" id="UP000799437"/>
    </source>
</evidence>
<evidence type="ECO:0000256" key="6">
    <source>
        <dbReference type="SAM" id="MobiDB-lite"/>
    </source>
</evidence>
<dbReference type="OrthoDB" id="5426978at2759"/>
<keyword evidence="9" id="KW-1185">Reference proteome</keyword>
<reference evidence="8" key="1">
    <citation type="journal article" date="2020" name="Stud. Mycol.">
        <title>101 Dothideomycetes genomes: a test case for predicting lifestyles and emergence of pathogens.</title>
        <authorList>
            <person name="Haridas S."/>
            <person name="Albert R."/>
            <person name="Binder M."/>
            <person name="Bloem J."/>
            <person name="Labutti K."/>
            <person name="Salamov A."/>
            <person name="Andreopoulos B."/>
            <person name="Baker S."/>
            <person name="Barry K."/>
            <person name="Bills G."/>
            <person name="Bluhm B."/>
            <person name="Cannon C."/>
            <person name="Castanera R."/>
            <person name="Culley D."/>
            <person name="Daum C."/>
            <person name="Ezra D."/>
            <person name="Gonzalez J."/>
            <person name="Henrissat B."/>
            <person name="Kuo A."/>
            <person name="Liang C."/>
            <person name="Lipzen A."/>
            <person name="Lutzoni F."/>
            <person name="Magnuson J."/>
            <person name="Mondo S."/>
            <person name="Nolan M."/>
            <person name="Ohm R."/>
            <person name="Pangilinan J."/>
            <person name="Park H.-J."/>
            <person name="Ramirez L."/>
            <person name="Alfaro M."/>
            <person name="Sun H."/>
            <person name="Tritt A."/>
            <person name="Yoshinaga Y."/>
            <person name="Zwiers L.-H."/>
            <person name="Turgeon B."/>
            <person name="Goodwin S."/>
            <person name="Spatafora J."/>
            <person name="Crous P."/>
            <person name="Grigoriev I."/>
        </authorList>
    </citation>
    <scope>NUCLEOTIDE SEQUENCE</scope>
    <source>
        <strain evidence="8">CBS 121739</strain>
    </source>
</reference>
<keyword evidence="3" id="KW-0238">DNA-binding</keyword>
<dbReference type="PANTHER" id="PTHR31668">
    <property type="entry name" value="GLUCOSE TRANSPORT TRANSCRIPTION REGULATOR RGT1-RELATED-RELATED"/>
    <property type="match status" value="1"/>
</dbReference>
<evidence type="ECO:0000313" key="8">
    <source>
        <dbReference type="EMBL" id="KAF2760284.1"/>
    </source>
</evidence>
<keyword evidence="1" id="KW-0479">Metal-binding</keyword>
<dbReference type="GO" id="GO:0000981">
    <property type="term" value="F:DNA-binding transcription factor activity, RNA polymerase II-specific"/>
    <property type="evidence" value="ECO:0007669"/>
    <property type="project" value="InterPro"/>
</dbReference>
<evidence type="ECO:0000256" key="3">
    <source>
        <dbReference type="ARBA" id="ARBA00023125"/>
    </source>
</evidence>
<dbReference type="RefSeq" id="XP_033602735.1">
    <property type="nucleotide sequence ID" value="XM_033748045.1"/>
</dbReference>
<protein>
    <recommendedName>
        <fullName evidence="7">Zn(2)-C6 fungal-type domain-containing protein</fullName>
    </recommendedName>
</protein>
<dbReference type="Gene3D" id="4.10.240.10">
    <property type="entry name" value="Zn(2)-C6 fungal-type DNA-binding domain"/>
    <property type="match status" value="1"/>
</dbReference>
<dbReference type="PANTHER" id="PTHR31668:SF26">
    <property type="entry name" value="GLUCOSE TRANSPORT TRANSCRIPTION REGULATOR RGT1-RELATED"/>
    <property type="match status" value="1"/>
</dbReference>
<feature type="region of interest" description="Disordered" evidence="6">
    <location>
        <begin position="646"/>
        <end position="690"/>
    </location>
</feature>
<dbReference type="InterPro" id="IPR050797">
    <property type="entry name" value="Carb_Metab_Trans_Reg"/>
</dbReference>
<keyword evidence="5" id="KW-0539">Nucleus</keyword>
<dbReference type="Proteomes" id="UP000799437">
    <property type="component" value="Unassembled WGS sequence"/>
</dbReference>
<dbReference type="AlphaFoldDB" id="A0A6A6WE01"/>
<gene>
    <name evidence="8" type="ORF">EJ05DRAFT_508838</name>
</gene>
<organism evidence="8 9">
    <name type="scientific">Pseudovirgaria hyperparasitica</name>
    <dbReference type="NCBI Taxonomy" id="470096"/>
    <lineage>
        <taxon>Eukaryota</taxon>
        <taxon>Fungi</taxon>
        <taxon>Dikarya</taxon>
        <taxon>Ascomycota</taxon>
        <taxon>Pezizomycotina</taxon>
        <taxon>Dothideomycetes</taxon>
        <taxon>Dothideomycetes incertae sedis</taxon>
        <taxon>Acrospermales</taxon>
        <taxon>Acrospermaceae</taxon>
        <taxon>Pseudovirgaria</taxon>
    </lineage>
</organism>
<sequence length="741" mass="77922">MSNTSSSYPDPQAHDGHGSSGLFVQSHGNHSPQSHGGRKYQEHNSLDVADTAMQDSDAHTLEQLMAEQQMLAQEAMDLQSHPAHDYMPSAHDGQLLASSRKRSKVSRACDECRRKKIRCDATGENGPESCTSCKRSQTSCQFSRQPLKRGPSKGYIKELADRVKLIERNINVPSSSPIASLSTGVQRVYSPPLVSSHSAHDGFSAFTNPFSAVRQPSAPPILGNSPDEVIMSKTSNLNDTEQAYTFQLYTSHLQSVLQFLPEEPTELNIRLSQTPANLRQAFCGAAECLLHTFGQTTQPQYDPQEMISRTSHFLDAAQYECDNADPTFALSNHVMYLVSLVMMIIQADQRHSPLGLSRPGELIGRAVGRANSLSLEDDTKLIEGGTRLLNFGRRVYGALFVLDRYHALSFSANLTMPLYLQPFINTHDRIVGQRETTLLLRIADSIGLYAHILKTRLPSATQDPITHLLAPTTISPLLSALHANQSSLLTLLQLPENSLLHLALHHAELSAARLDSSSPSHTLLHLTNRLLAPLLEPSTPISPLHVHFARLAATSLIDLSTLPAPVGPDALRSIDAFLAALSTRPVVPILPDGTGWDQYLYKVLAAAKAGGGSGANAADEAVNAGGGGGSGSGSATDHISGLQSLAEAAVTESHRPGSSSAGAGVGAGGMSGGEGNIGDGGGQGQGQGQASMRAQATAAAATAAVAALAGGGAGAGSSGAGGGVAGGIEGGLDKALLEFMG</sequence>
<dbReference type="GeneID" id="54489099"/>
<keyword evidence="4" id="KW-0804">Transcription</keyword>
<dbReference type="SMART" id="SM00066">
    <property type="entry name" value="GAL4"/>
    <property type="match status" value="1"/>
</dbReference>
<dbReference type="Pfam" id="PF00172">
    <property type="entry name" value="Zn_clus"/>
    <property type="match status" value="1"/>
</dbReference>
<proteinExistence type="predicted"/>
<keyword evidence="2" id="KW-0805">Transcription regulation</keyword>
<accession>A0A6A6WE01</accession>
<feature type="compositionally biased region" description="Gly residues" evidence="6">
    <location>
        <begin position="663"/>
        <end position="687"/>
    </location>
</feature>
<evidence type="ECO:0000259" key="7">
    <source>
        <dbReference type="PROSITE" id="PS50048"/>
    </source>
</evidence>
<dbReference type="CDD" id="cd00067">
    <property type="entry name" value="GAL4"/>
    <property type="match status" value="1"/>
</dbReference>
<evidence type="ECO:0000256" key="4">
    <source>
        <dbReference type="ARBA" id="ARBA00023163"/>
    </source>
</evidence>
<evidence type="ECO:0000256" key="5">
    <source>
        <dbReference type="ARBA" id="ARBA00023242"/>
    </source>
</evidence>
<name>A0A6A6WE01_9PEZI</name>
<feature type="domain" description="Zn(2)-C6 fungal-type" evidence="7">
    <location>
        <begin position="108"/>
        <end position="142"/>
    </location>
</feature>
<evidence type="ECO:0000256" key="2">
    <source>
        <dbReference type="ARBA" id="ARBA00023015"/>
    </source>
</evidence>
<dbReference type="GO" id="GO:0003677">
    <property type="term" value="F:DNA binding"/>
    <property type="evidence" value="ECO:0007669"/>
    <property type="project" value="UniProtKB-KW"/>
</dbReference>
<feature type="region of interest" description="Disordered" evidence="6">
    <location>
        <begin position="1"/>
        <end position="41"/>
    </location>
</feature>
<dbReference type="InterPro" id="IPR001138">
    <property type="entry name" value="Zn2Cys6_DnaBD"/>
</dbReference>
<dbReference type="GO" id="GO:0008270">
    <property type="term" value="F:zinc ion binding"/>
    <property type="evidence" value="ECO:0007669"/>
    <property type="project" value="InterPro"/>
</dbReference>
<dbReference type="InterPro" id="IPR036864">
    <property type="entry name" value="Zn2-C6_fun-type_DNA-bd_sf"/>
</dbReference>
<dbReference type="PROSITE" id="PS00463">
    <property type="entry name" value="ZN2_CY6_FUNGAL_1"/>
    <property type="match status" value="1"/>
</dbReference>
<dbReference type="SUPFAM" id="SSF57701">
    <property type="entry name" value="Zn2/Cys6 DNA-binding domain"/>
    <property type="match status" value="1"/>
</dbReference>
<dbReference type="PROSITE" id="PS50048">
    <property type="entry name" value="ZN2_CY6_FUNGAL_2"/>
    <property type="match status" value="1"/>
</dbReference>
<evidence type="ECO:0000256" key="1">
    <source>
        <dbReference type="ARBA" id="ARBA00022723"/>
    </source>
</evidence>
<feature type="compositionally biased region" description="Polar residues" evidence="6">
    <location>
        <begin position="22"/>
        <end position="34"/>
    </location>
</feature>